<evidence type="ECO:0000313" key="2">
    <source>
        <dbReference type="EMBL" id="CZR40342.1"/>
    </source>
</evidence>
<organism evidence="2 3">
    <name type="scientific">Fusarium proliferatum (strain ET1)</name>
    <name type="common">Orchid endophyte fungus</name>
    <dbReference type="NCBI Taxonomy" id="1227346"/>
    <lineage>
        <taxon>Eukaryota</taxon>
        <taxon>Fungi</taxon>
        <taxon>Dikarya</taxon>
        <taxon>Ascomycota</taxon>
        <taxon>Pezizomycotina</taxon>
        <taxon>Sordariomycetes</taxon>
        <taxon>Hypocreomycetidae</taxon>
        <taxon>Hypocreales</taxon>
        <taxon>Nectriaceae</taxon>
        <taxon>Fusarium</taxon>
        <taxon>Fusarium fujikuroi species complex</taxon>
    </lineage>
</organism>
<dbReference type="AlphaFoldDB" id="A0A1L7VJ46"/>
<evidence type="ECO:0000313" key="3">
    <source>
        <dbReference type="Proteomes" id="UP000183971"/>
    </source>
</evidence>
<dbReference type="GeneID" id="42050123"/>
<dbReference type="VEuPathDB" id="FungiDB:FPRO_05242"/>
<dbReference type="RefSeq" id="XP_031080935.1">
    <property type="nucleotide sequence ID" value="XM_031230838.1"/>
</dbReference>
<reference evidence="3" key="1">
    <citation type="journal article" date="2016" name="Genome Biol. Evol.">
        <title>Comparative 'omics' of the Fusarium fujikuroi species complex highlights differences in genetic potential and metabolite synthesis.</title>
        <authorList>
            <person name="Niehaus E.-M."/>
            <person name="Muensterkoetter M."/>
            <person name="Proctor R.H."/>
            <person name="Brown D.W."/>
            <person name="Sharon A."/>
            <person name="Idan Y."/>
            <person name="Oren-Young L."/>
            <person name="Sieber C.M."/>
            <person name="Novak O."/>
            <person name="Pencik A."/>
            <person name="Tarkowska D."/>
            <person name="Hromadova K."/>
            <person name="Freeman S."/>
            <person name="Maymon M."/>
            <person name="Elazar M."/>
            <person name="Youssef S.A."/>
            <person name="El-Shabrawy E.S.M."/>
            <person name="Shalaby A.B.A."/>
            <person name="Houterman P."/>
            <person name="Brock N.L."/>
            <person name="Burkhardt I."/>
            <person name="Tsavkelova E.A."/>
            <person name="Dickschat J.S."/>
            <person name="Galuszka P."/>
            <person name="Gueldener U."/>
            <person name="Tudzynski B."/>
        </authorList>
    </citation>
    <scope>NUCLEOTIDE SEQUENCE [LARGE SCALE GENOMIC DNA]</scope>
    <source>
        <strain evidence="3">ET1</strain>
    </source>
</reference>
<feature type="compositionally biased region" description="Pro residues" evidence="1">
    <location>
        <begin position="97"/>
        <end position="107"/>
    </location>
</feature>
<feature type="region of interest" description="Disordered" evidence="1">
    <location>
        <begin position="1"/>
        <end position="151"/>
    </location>
</feature>
<dbReference type="Proteomes" id="UP000183971">
    <property type="component" value="Unassembled WGS sequence"/>
</dbReference>
<comment type="caution">
    <text evidence="2">The sequence shown here is derived from an EMBL/GenBank/DDBJ whole genome shotgun (WGS) entry which is preliminary data.</text>
</comment>
<sequence length="211" mass="22769">MDSPTRSVSPAPKNKKEKADDKDDSEEEDIHQQLSRLLRREGHLFAKPSMLALPRRPRPAPSNTRISNPLKSPKGRIPPPPPIMAVPRTPRPAIQAMPPPPPPPPPIDRSSTLPSEWINPNDPPPPPPPGYPQTIQPSPRSPLPPAVKPAQTHYTISEDAIGASNRDKLAAIDNGPIMPNGANAGININNFGHNLAPPPSPASLLESLWPN</sequence>
<proteinExistence type="predicted"/>
<protein>
    <submittedName>
        <fullName evidence="2">Uncharacterized protein</fullName>
    </submittedName>
</protein>
<keyword evidence="3" id="KW-1185">Reference proteome</keyword>
<evidence type="ECO:0000256" key="1">
    <source>
        <dbReference type="SAM" id="MobiDB-lite"/>
    </source>
</evidence>
<accession>A0A1L7VJ46</accession>
<gene>
    <name evidence="2" type="ORF">FPRO_05242</name>
</gene>
<name>A0A1L7VJ46_FUSPR</name>
<dbReference type="EMBL" id="FJOF01000004">
    <property type="protein sequence ID" value="CZR40342.1"/>
    <property type="molecule type" value="Genomic_DNA"/>
</dbReference>
<feature type="compositionally biased region" description="Pro residues" evidence="1">
    <location>
        <begin position="121"/>
        <end position="131"/>
    </location>
</feature>